<comment type="pathway">
    <text evidence="4">Cofactor biosynthesis; (R)-pantothenate biosynthesis; (R)-pantoate from 3-methyl-2-oxobutanoate: step 2/2.</text>
</comment>
<comment type="similarity">
    <text evidence="1 4">Belongs to the ketopantoate reductase family.</text>
</comment>
<feature type="transmembrane region" description="Helical" evidence="5">
    <location>
        <begin position="12"/>
        <end position="31"/>
    </location>
</feature>
<gene>
    <name evidence="8" type="ORF">JAV76_11390</name>
</gene>
<dbReference type="GO" id="GO:0015940">
    <property type="term" value="P:pantothenate biosynthetic process"/>
    <property type="evidence" value="ECO:0007669"/>
    <property type="project" value="UniProtKB-KW"/>
</dbReference>
<evidence type="ECO:0000259" key="6">
    <source>
        <dbReference type="Pfam" id="PF02558"/>
    </source>
</evidence>
<accession>A0A934M7N9</accession>
<evidence type="ECO:0000256" key="5">
    <source>
        <dbReference type="SAM" id="Phobius"/>
    </source>
</evidence>
<comment type="caution">
    <text evidence="8">The sequence shown here is derived from an EMBL/GenBank/DDBJ whole genome shotgun (WGS) entry which is preliminary data.</text>
</comment>
<sequence>MPEHAQPEPLTIAVLGAGGVGGLVAALAARAGHRVVVLAREPSVEALRAGGIRVTSPLFDDVAVSVEADTVLREPVDLCIIAVKQTALRDALDRVPARMVEAGLVVPLLNGVEHVATLRERFAPEAVAAGVVRVESSQTAPGRIVHGSPFVEVDLASSSAPGSRLATAAAAFQGAGITTRVLDDEASMLWGKLAVLAPFALLTTHHRAPIGDVRTTWRDELVQLVAEVAAVGRASGGPDVTGNALRFYDSFPAEARSSMQRDAEAGRPLELDAIGGAVLRAAERHGVAAPLTRQLVDALS</sequence>
<keyword evidence="5" id="KW-1133">Transmembrane helix</keyword>
<protein>
    <recommendedName>
        <fullName evidence="4">2-dehydropantoate 2-reductase</fullName>
        <ecNumber evidence="4">1.1.1.169</ecNumber>
    </recommendedName>
    <alternativeName>
        <fullName evidence="4">Ketopantoate reductase</fullName>
    </alternativeName>
</protein>
<dbReference type="Pfam" id="PF08546">
    <property type="entry name" value="ApbA_C"/>
    <property type="match status" value="1"/>
</dbReference>
<keyword evidence="4" id="KW-0566">Pantothenate biosynthesis</keyword>
<dbReference type="EMBL" id="JAEINH010000009">
    <property type="protein sequence ID" value="MBI9115617.1"/>
    <property type="molecule type" value="Genomic_DNA"/>
</dbReference>
<dbReference type="GO" id="GO:0005737">
    <property type="term" value="C:cytoplasm"/>
    <property type="evidence" value="ECO:0007669"/>
    <property type="project" value="TreeGrafter"/>
</dbReference>
<dbReference type="SUPFAM" id="SSF48179">
    <property type="entry name" value="6-phosphogluconate dehydrogenase C-terminal domain-like"/>
    <property type="match status" value="1"/>
</dbReference>
<feature type="domain" description="Ketopantoate reductase N-terminal" evidence="6">
    <location>
        <begin position="12"/>
        <end position="147"/>
    </location>
</feature>
<dbReference type="InterPro" id="IPR036291">
    <property type="entry name" value="NAD(P)-bd_dom_sf"/>
</dbReference>
<keyword evidence="9" id="KW-1185">Reference proteome</keyword>
<organism evidence="8 9">
    <name type="scientific">Sanguibacter suaedae</name>
    <dbReference type="NCBI Taxonomy" id="2795737"/>
    <lineage>
        <taxon>Bacteria</taxon>
        <taxon>Bacillati</taxon>
        <taxon>Actinomycetota</taxon>
        <taxon>Actinomycetes</taxon>
        <taxon>Micrococcales</taxon>
        <taxon>Sanguibacteraceae</taxon>
        <taxon>Sanguibacter</taxon>
    </lineage>
</organism>
<dbReference type="InterPro" id="IPR013332">
    <property type="entry name" value="KPR_N"/>
</dbReference>
<comment type="catalytic activity">
    <reaction evidence="4">
        <text>(R)-pantoate + NADP(+) = 2-dehydropantoate + NADPH + H(+)</text>
        <dbReference type="Rhea" id="RHEA:16233"/>
        <dbReference type="ChEBI" id="CHEBI:11561"/>
        <dbReference type="ChEBI" id="CHEBI:15378"/>
        <dbReference type="ChEBI" id="CHEBI:15980"/>
        <dbReference type="ChEBI" id="CHEBI:57783"/>
        <dbReference type="ChEBI" id="CHEBI:58349"/>
        <dbReference type="EC" id="1.1.1.169"/>
    </reaction>
</comment>
<dbReference type="NCBIfam" id="TIGR00745">
    <property type="entry name" value="apbA_panE"/>
    <property type="match status" value="1"/>
</dbReference>
<evidence type="ECO:0000256" key="1">
    <source>
        <dbReference type="ARBA" id="ARBA00007870"/>
    </source>
</evidence>
<dbReference type="PANTHER" id="PTHR21708:SF26">
    <property type="entry name" value="2-DEHYDROPANTOATE 2-REDUCTASE"/>
    <property type="match status" value="1"/>
</dbReference>
<keyword evidence="2 4" id="KW-0521">NADP</keyword>
<comment type="function">
    <text evidence="4">Catalyzes the NADPH-dependent reduction of ketopantoate into pantoic acid.</text>
</comment>
<keyword evidence="5" id="KW-0472">Membrane</keyword>
<dbReference type="EC" id="1.1.1.169" evidence="4"/>
<dbReference type="Gene3D" id="3.40.50.720">
    <property type="entry name" value="NAD(P)-binding Rossmann-like Domain"/>
    <property type="match status" value="1"/>
</dbReference>
<dbReference type="InterPro" id="IPR051402">
    <property type="entry name" value="KPR-Related"/>
</dbReference>
<proteinExistence type="inferred from homology"/>
<evidence type="ECO:0000256" key="4">
    <source>
        <dbReference type="RuleBase" id="RU362068"/>
    </source>
</evidence>
<keyword evidence="5" id="KW-0812">Transmembrane</keyword>
<dbReference type="InterPro" id="IPR003710">
    <property type="entry name" value="ApbA"/>
</dbReference>
<evidence type="ECO:0000256" key="2">
    <source>
        <dbReference type="ARBA" id="ARBA00022857"/>
    </source>
</evidence>
<evidence type="ECO:0000256" key="3">
    <source>
        <dbReference type="ARBA" id="ARBA00023002"/>
    </source>
</evidence>
<dbReference type="RefSeq" id="WP_198734184.1">
    <property type="nucleotide sequence ID" value="NZ_JAEINH010000009.1"/>
</dbReference>
<evidence type="ECO:0000259" key="7">
    <source>
        <dbReference type="Pfam" id="PF08546"/>
    </source>
</evidence>
<dbReference type="InterPro" id="IPR008927">
    <property type="entry name" value="6-PGluconate_DH-like_C_sf"/>
</dbReference>
<dbReference type="GO" id="GO:0008677">
    <property type="term" value="F:2-dehydropantoate 2-reductase activity"/>
    <property type="evidence" value="ECO:0007669"/>
    <property type="project" value="UniProtKB-EC"/>
</dbReference>
<reference evidence="8" key="1">
    <citation type="submission" date="2020-12" db="EMBL/GenBank/DDBJ databases">
        <title>Sanguibacter suaedae sp. nov., isolated from Suaeda aralocaspica.</title>
        <authorList>
            <person name="Ma Q."/>
        </authorList>
    </citation>
    <scope>NUCLEOTIDE SEQUENCE</scope>
    <source>
        <strain evidence="8">YZGR15</strain>
    </source>
</reference>
<keyword evidence="3 4" id="KW-0560">Oxidoreductase</keyword>
<dbReference type="Proteomes" id="UP000602087">
    <property type="component" value="Unassembled WGS sequence"/>
</dbReference>
<dbReference type="Gene3D" id="1.10.1040.10">
    <property type="entry name" value="N-(1-d-carboxylethyl)-l-norvaline Dehydrogenase, domain 2"/>
    <property type="match status" value="1"/>
</dbReference>
<dbReference type="SUPFAM" id="SSF51735">
    <property type="entry name" value="NAD(P)-binding Rossmann-fold domains"/>
    <property type="match status" value="1"/>
</dbReference>
<feature type="domain" description="Ketopantoate reductase C-terminal" evidence="7">
    <location>
        <begin position="188"/>
        <end position="299"/>
    </location>
</feature>
<dbReference type="InterPro" id="IPR013328">
    <property type="entry name" value="6PGD_dom2"/>
</dbReference>
<dbReference type="AlphaFoldDB" id="A0A934M7N9"/>
<dbReference type="InterPro" id="IPR013752">
    <property type="entry name" value="KPA_reductase"/>
</dbReference>
<evidence type="ECO:0000313" key="9">
    <source>
        <dbReference type="Proteomes" id="UP000602087"/>
    </source>
</evidence>
<dbReference type="Pfam" id="PF02558">
    <property type="entry name" value="ApbA"/>
    <property type="match status" value="1"/>
</dbReference>
<name>A0A934M7N9_9MICO</name>
<evidence type="ECO:0000313" key="8">
    <source>
        <dbReference type="EMBL" id="MBI9115617.1"/>
    </source>
</evidence>
<dbReference type="PANTHER" id="PTHR21708">
    <property type="entry name" value="PROBABLE 2-DEHYDROPANTOATE 2-REDUCTASE"/>
    <property type="match status" value="1"/>
</dbReference>